<name>A0A9P7B0N9_9HELO</name>
<evidence type="ECO:0000256" key="1">
    <source>
        <dbReference type="ARBA" id="ARBA00023002"/>
    </source>
</evidence>
<dbReference type="GO" id="GO:0016491">
    <property type="term" value="F:oxidoreductase activity"/>
    <property type="evidence" value="ECO:0007669"/>
    <property type="project" value="UniProtKB-KW"/>
</dbReference>
<protein>
    <submittedName>
        <fullName evidence="3">Aldo-keto reductase 2E</fullName>
    </submittedName>
</protein>
<dbReference type="Gene3D" id="3.20.20.100">
    <property type="entry name" value="NADP-dependent oxidoreductase domain"/>
    <property type="match status" value="1"/>
</dbReference>
<comment type="caution">
    <text evidence="3">The sequence shown here is derived from an EMBL/GenBank/DDBJ whole genome shotgun (WGS) entry which is preliminary data.</text>
</comment>
<keyword evidence="1" id="KW-0560">Oxidoreductase</keyword>
<dbReference type="SUPFAM" id="SSF51430">
    <property type="entry name" value="NAD(P)-linked oxidoreductase"/>
    <property type="match status" value="1"/>
</dbReference>
<dbReference type="PANTHER" id="PTHR11732">
    <property type="entry name" value="ALDO/KETO REDUCTASE"/>
    <property type="match status" value="1"/>
</dbReference>
<proteinExistence type="predicted"/>
<organism evidence="3 4">
    <name type="scientific">Hyphodiscus hymeniophilus</name>
    <dbReference type="NCBI Taxonomy" id="353542"/>
    <lineage>
        <taxon>Eukaryota</taxon>
        <taxon>Fungi</taxon>
        <taxon>Dikarya</taxon>
        <taxon>Ascomycota</taxon>
        <taxon>Pezizomycotina</taxon>
        <taxon>Leotiomycetes</taxon>
        <taxon>Helotiales</taxon>
        <taxon>Hyphodiscaceae</taxon>
        <taxon>Hyphodiscus</taxon>
    </lineage>
</organism>
<dbReference type="Pfam" id="PF00248">
    <property type="entry name" value="Aldo_ket_red"/>
    <property type="match status" value="1"/>
</dbReference>
<accession>A0A9P7B0N9</accession>
<dbReference type="InterPro" id="IPR020471">
    <property type="entry name" value="AKR"/>
</dbReference>
<evidence type="ECO:0000259" key="2">
    <source>
        <dbReference type="Pfam" id="PF00248"/>
    </source>
</evidence>
<feature type="domain" description="NADP-dependent oxidoreductase" evidence="2">
    <location>
        <begin position="17"/>
        <end position="142"/>
    </location>
</feature>
<sequence length="308" mass="33292">MADHSRFQGIPNIIYGTAFKFDKSASLVEAALNAGFRAIDTAGSKSAYREALVGEGIAAALANGTFKRNELYTKFSPFKQGKDPALYPYNTTKTITEQVAQSVPSSLANLGIDYIDCLVLHSLYADIQDTLTAWRAMEALVPSKVASLGLVAAQDMRSGHGQTLRGAEPLHSGHCRQANPNFPSDLPLPLVTFDRDVRGYCQQHGIAYAPWGLLWGSLDVLDAEQLMTIAGRGVGIDKHIACFALMQSVGGCQITILCGTTNEGRMHETLGGLAKMQKYLAESETNRETWSGYVDSLKVVIDGIQKMG</sequence>
<dbReference type="InterPro" id="IPR036812">
    <property type="entry name" value="NAD(P)_OxRdtase_dom_sf"/>
</dbReference>
<evidence type="ECO:0000313" key="3">
    <source>
        <dbReference type="EMBL" id="KAG0652274.1"/>
    </source>
</evidence>
<gene>
    <name evidence="3" type="ORF">D0Z07_1432</name>
</gene>
<evidence type="ECO:0000313" key="4">
    <source>
        <dbReference type="Proteomes" id="UP000785200"/>
    </source>
</evidence>
<dbReference type="OrthoDB" id="5357513at2759"/>
<dbReference type="Proteomes" id="UP000785200">
    <property type="component" value="Unassembled WGS sequence"/>
</dbReference>
<keyword evidence="4" id="KW-1185">Reference proteome</keyword>
<dbReference type="AlphaFoldDB" id="A0A9P7B0N9"/>
<dbReference type="EMBL" id="VNKQ01000003">
    <property type="protein sequence ID" value="KAG0652274.1"/>
    <property type="molecule type" value="Genomic_DNA"/>
</dbReference>
<reference evidence="3" key="1">
    <citation type="submission" date="2019-07" db="EMBL/GenBank/DDBJ databases">
        <title>Hyphodiscus hymeniophilus genome sequencing and assembly.</title>
        <authorList>
            <person name="Kramer G."/>
            <person name="Nodwell J."/>
        </authorList>
    </citation>
    <scope>NUCLEOTIDE SEQUENCE</scope>
    <source>
        <strain evidence="3">ATCC 34498</strain>
    </source>
</reference>
<dbReference type="InterPro" id="IPR023210">
    <property type="entry name" value="NADP_OxRdtase_dom"/>
</dbReference>